<dbReference type="SUPFAM" id="SSF54695">
    <property type="entry name" value="POZ domain"/>
    <property type="match status" value="1"/>
</dbReference>
<feature type="domain" description="BTB" evidence="2">
    <location>
        <begin position="14"/>
        <end position="81"/>
    </location>
</feature>
<name>A0A072PKB1_9EURO</name>
<evidence type="ECO:0000313" key="4">
    <source>
        <dbReference type="Proteomes" id="UP000027920"/>
    </source>
</evidence>
<organism evidence="3 4">
    <name type="scientific">Exophiala aquamarina CBS 119918</name>
    <dbReference type="NCBI Taxonomy" id="1182545"/>
    <lineage>
        <taxon>Eukaryota</taxon>
        <taxon>Fungi</taxon>
        <taxon>Dikarya</taxon>
        <taxon>Ascomycota</taxon>
        <taxon>Pezizomycotina</taxon>
        <taxon>Eurotiomycetes</taxon>
        <taxon>Chaetothyriomycetidae</taxon>
        <taxon>Chaetothyriales</taxon>
        <taxon>Herpotrichiellaceae</taxon>
        <taxon>Exophiala</taxon>
    </lineage>
</organism>
<reference evidence="3 4" key="1">
    <citation type="submission" date="2013-03" db="EMBL/GenBank/DDBJ databases">
        <title>The Genome Sequence of Exophiala aquamarina CBS 119918.</title>
        <authorList>
            <consortium name="The Broad Institute Genomics Platform"/>
            <person name="Cuomo C."/>
            <person name="de Hoog S."/>
            <person name="Gorbushina A."/>
            <person name="Walker B."/>
            <person name="Young S.K."/>
            <person name="Zeng Q."/>
            <person name="Gargeya S."/>
            <person name="Fitzgerald M."/>
            <person name="Haas B."/>
            <person name="Abouelleil A."/>
            <person name="Allen A.W."/>
            <person name="Alvarado L."/>
            <person name="Arachchi H.M."/>
            <person name="Berlin A.M."/>
            <person name="Chapman S.B."/>
            <person name="Gainer-Dewar J."/>
            <person name="Goldberg J."/>
            <person name="Griggs A."/>
            <person name="Gujja S."/>
            <person name="Hansen M."/>
            <person name="Howarth C."/>
            <person name="Imamovic A."/>
            <person name="Ireland A."/>
            <person name="Larimer J."/>
            <person name="McCowan C."/>
            <person name="Murphy C."/>
            <person name="Pearson M."/>
            <person name="Poon T.W."/>
            <person name="Priest M."/>
            <person name="Roberts A."/>
            <person name="Saif S."/>
            <person name="Shea T."/>
            <person name="Sisk P."/>
            <person name="Sykes S."/>
            <person name="Wortman J."/>
            <person name="Nusbaum C."/>
            <person name="Birren B."/>
        </authorList>
    </citation>
    <scope>NUCLEOTIDE SEQUENCE [LARGE SCALE GENOMIC DNA]</scope>
    <source>
        <strain evidence="3 4">CBS 119918</strain>
    </source>
</reference>
<dbReference type="OrthoDB" id="6359816at2759"/>
<sequence length="206" mass="23606">MANRAYLMESSNYADLTIISQGVEFQVHRSILSIVPYFKALCEGGFQQEAEVRTSDLSDHHPAIISRILFYLYTGDLEEDQVPTVYKDRVAEIDLLLPASRLENRKRDCNGKRVKTNVDFPHLANRLMLISMVYRLADMLGMEDLKDTPFFPLPVKSFSPGILISRILPSVEHLVEKRWRRRQDKTPKCLLSGPTSPYKSPAARDH</sequence>
<dbReference type="Pfam" id="PF00651">
    <property type="entry name" value="BTB"/>
    <property type="match status" value="1"/>
</dbReference>
<gene>
    <name evidence="3" type="ORF">A1O9_04596</name>
</gene>
<evidence type="ECO:0000313" key="3">
    <source>
        <dbReference type="EMBL" id="KEF59748.1"/>
    </source>
</evidence>
<proteinExistence type="predicted"/>
<feature type="region of interest" description="Disordered" evidence="1">
    <location>
        <begin position="185"/>
        <end position="206"/>
    </location>
</feature>
<evidence type="ECO:0000256" key="1">
    <source>
        <dbReference type="SAM" id="MobiDB-lite"/>
    </source>
</evidence>
<dbReference type="STRING" id="1182545.A0A072PKB1"/>
<dbReference type="HOGENOM" id="CLU_1331952_0_0_1"/>
<keyword evidence="4" id="KW-1185">Reference proteome</keyword>
<dbReference type="Gene3D" id="3.30.710.10">
    <property type="entry name" value="Potassium Channel Kv1.1, Chain A"/>
    <property type="match status" value="1"/>
</dbReference>
<dbReference type="EMBL" id="AMGV01000003">
    <property type="protein sequence ID" value="KEF59748.1"/>
    <property type="molecule type" value="Genomic_DNA"/>
</dbReference>
<dbReference type="GeneID" id="25279525"/>
<dbReference type="PANTHER" id="PTHR47843">
    <property type="entry name" value="BTB DOMAIN-CONTAINING PROTEIN-RELATED"/>
    <property type="match status" value="1"/>
</dbReference>
<dbReference type="PROSITE" id="PS50097">
    <property type="entry name" value="BTB"/>
    <property type="match status" value="1"/>
</dbReference>
<dbReference type="VEuPathDB" id="FungiDB:A1O9_04596"/>
<comment type="caution">
    <text evidence="3">The sequence shown here is derived from an EMBL/GenBank/DDBJ whole genome shotgun (WGS) entry which is preliminary data.</text>
</comment>
<protein>
    <recommendedName>
        <fullName evidence="2">BTB domain-containing protein</fullName>
    </recommendedName>
</protein>
<dbReference type="PANTHER" id="PTHR47843:SF5">
    <property type="entry name" value="BTB_POZ DOMAIN PROTEIN"/>
    <property type="match status" value="1"/>
</dbReference>
<evidence type="ECO:0000259" key="2">
    <source>
        <dbReference type="PROSITE" id="PS50097"/>
    </source>
</evidence>
<accession>A0A072PKB1</accession>
<dbReference type="CDD" id="cd18186">
    <property type="entry name" value="BTB_POZ_ZBTB_KLHL-like"/>
    <property type="match status" value="1"/>
</dbReference>
<dbReference type="InterPro" id="IPR011333">
    <property type="entry name" value="SKP1/BTB/POZ_sf"/>
</dbReference>
<dbReference type="SMART" id="SM00225">
    <property type="entry name" value="BTB"/>
    <property type="match status" value="1"/>
</dbReference>
<dbReference type="InterPro" id="IPR000210">
    <property type="entry name" value="BTB/POZ_dom"/>
</dbReference>
<dbReference type="AlphaFoldDB" id="A0A072PKB1"/>
<dbReference type="Proteomes" id="UP000027920">
    <property type="component" value="Unassembled WGS sequence"/>
</dbReference>
<dbReference type="RefSeq" id="XP_013262338.1">
    <property type="nucleotide sequence ID" value="XM_013406884.1"/>
</dbReference>